<evidence type="ECO:0000313" key="1">
    <source>
        <dbReference type="EMBL" id="KAJ4959918.1"/>
    </source>
</evidence>
<proteinExistence type="predicted"/>
<dbReference type="AlphaFoldDB" id="A0A9Q0H7W9"/>
<dbReference type="EMBL" id="JAMYWD010000009">
    <property type="protein sequence ID" value="KAJ4959918.1"/>
    <property type="molecule type" value="Genomic_DNA"/>
</dbReference>
<dbReference type="Proteomes" id="UP001141806">
    <property type="component" value="Unassembled WGS sequence"/>
</dbReference>
<evidence type="ECO:0000313" key="2">
    <source>
        <dbReference type="Proteomes" id="UP001141806"/>
    </source>
</evidence>
<organism evidence="1 2">
    <name type="scientific">Protea cynaroides</name>
    <dbReference type="NCBI Taxonomy" id="273540"/>
    <lineage>
        <taxon>Eukaryota</taxon>
        <taxon>Viridiplantae</taxon>
        <taxon>Streptophyta</taxon>
        <taxon>Embryophyta</taxon>
        <taxon>Tracheophyta</taxon>
        <taxon>Spermatophyta</taxon>
        <taxon>Magnoliopsida</taxon>
        <taxon>Proteales</taxon>
        <taxon>Proteaceae</taxon>
        <taxon>Protea</taxon>
    </lineage>
</organism>
<name>A0A9Q0H7W9_9MAGN</name>
<comment type="caution">
    <text evidence="1">The sequence shown here is derived from an EMBL/GenBank/DDBJ whole genome shotgun (WGS) entry which is preliminary data.</text>
</comment>
<reference evidence="1" key="1">
    <citation type="journal article" date="2023" name="Plant J.">
        <title>The genome of the king protea, Protea cynaroides.</title>
        <authorList>
            <person name="Chang J."/>
            <person name="Duong T.A."/>
            <person name="Schoeman C."/>
            <person name="Ma X."/>
            <person name="Roodt D."/>
            <person name="Barker N."/>
            <person name="Li Z."/>
            <person name="Van de Peer Y."/>
            <person name="Mizrachi E."/>
        </authorList>
    </citation>
    <scope>NUCLEOTIDE SEQUENCE</scope>
    <source>
        <tissue evidence="1">Young leaves</tissue>
    </source>
</reference>
<keyword evidence="2" id="KW-1185">Reference proteome</keyword>
<gene>
    <name evidence="1" type="ORF">NE237_019828</name>
</gene>
<accession>A0A9Q0H7W9</accession>
<protein>
    <submittedName>
        <fullName evidence="1">Uncharacterized protein</fullName>
    </submittedName>
</protein>
<sequence>MFRVSAPSPYIPNASATLALPMLENAGDYSQQTDGPSIRQPQRTFGVILVDDDLGECCSCVFFDLTISAPVELPAVSFIISFASCTPVIRIFSIGLDTVYLQE</sequence>